<keyword evidence="1" id="KW-0812">Transmembrane</keyword>
<dbReference type="PATRIC" id="fig|1224164.3.peg.589"/>
<protein>
    <submittedName>
        <fullName evidence="2">Membrane protein</fullName>
    </submittedName>
</protein>
<gene>
    <name evidence="2" type="ORF">B843_02975</name>
</gene>
<keyword evidence="1" id="KW-0472">Membrane</keyword>
<feature type="transmembrane region" description="Helical" evidence="1">
    <location>
        <begin position="20"/>
        <end position="40"/>
    </location>
</feature>
<dbReference type="Proteomes" id="UP000019222">
    <property type="component" value="Chromosome"/>
</dbReference>
<name>W5XY98_9CORY</name>
<keyword evidence="1" id="KW-1133">Transmembrane helix</keyword>
<dbReference type="STRING" id="1224164.B843_02975"/>
<dbReference type="RefSeq" id="WP_025252040.1">
    <property type="nucleotide sequence ID" value="NZ_CP004353.1"/>
</dbReference>
<evidence type="ECO:0000313" key="2">
    <source>
        <dbReference type="EMBL" id="AHI21986.1"/>
    </source>
</evidence>
<dbReference type="HOGENOM" id="CLU_197386_0_0_11"/>
<evidence type="ECO:0000313" key="3">
    <source>
        <dbReference type="Proteomes" id="UP000019222"/>
    </source>
</evidence>
<keyword evidence="3" id="KW-1185">Reference proteome</keyword>
<dbReference type="EMBL" id="CP004353">
    <property type="protein sequence ID" value="AHI21986.1"/>
    <property type="molecule type" value="Genomic_DNA"/>
</dbReference>
<dbReference type="AlphaFoldDB" id="W5XY98"/>
<reference evidence="2 3" key="1">
    <citation type="submission" date="2013-02" db="EMBL/GenBank/DDBJ databases">
        <title>The complete genome sequence of Corynebacterium vitaeruminis DSM 20294.</title>
        <authorList>
            <person name="Ruckert C."/>
            <person name="Albersmeier A."/>
            <person name="Kalinowski J."/>
        </authorList>
    </citation>
    <scope>NUCLEOTIDE SEQUENCE [LARGE SCALE GENOMIC DNA]</scope>
    <source>
        <strain evidence="3">ATCC 10234</strain>
    </source>
</reference>
<evidence type="ECO:0000256" key="1">
    <source>
        <dbReference type="SAM" id="Phobius"/>
    </source>
</evidence>
<organism evidence="2 3">
    <name type="scientific">Corynebacterium vitaeruminis DSM 20294</name>
    <dbReference type="NCBI Taxonomy" id="1224164"/>
    <lineage>
        <taxon>Bacteria</taxon>
        <taxon>Bacillati</taxon>
        <taxon>Actinomycetota</taxon>
        <taxon>Actinomycetes</taxon>
        <taxon>Mycobacteriales</taxon>
        <taxon>Corynebacteriaceae</taxon>
        <taxon>Corynebacterium</taxon>
    </lineage>
</organism>
<feature type="transmembrane region" description="Helical" evidence="1">
    <location>
        <begin position="46"/>
        <end position="64"/>
    </location>
</feature>
<proteinExistence type="predicted"/>
<sequence length="68" mass="7747">MKDQTPGESQRRKLQRDSILGFLATLAFLAVAQAVVNLFLPEPRVWPALLALVLVVATVAFWRWSRRQ</sequence>
<dbReference type="KEGG" id="cvt:B843_02975"/>
<accession>W5XY98</accession>